<dbReference type="RefSeq" id="WP_183499433.1">
    <property type="nucleotide sequence ID" value="NZ_BAABCO010000001.1"/>
</dbReference>
<feature type="transmembrane region" description="Helical" evidence="6">
    <location>
        <begin position="274"/>
        <end position="292"/>
    </location>
</feature>
<feature type="transmembrane region" description="Helical" evidence="6">
    <location>
        <begin position="205"/>
        <end position="236"/>
    </location>
</feature>
<protein>
    <submittedName>
        <fullName evidence="7">BASS family bile acid:Na+ symporter</fullName>
    </submittedName>
</protein>
<feature type="transmembrane region" description="Helical" evidence="6">
    <location>
        <begin position="149"/>
        <end position="169"/>
    </location>
</feature>
<dbReference type="Proteomes" id="UP000549113">
    <property type="component" value="Unassembled WGS sequence"/>
</dbReference>
<evidence type="ECO:0000313" key="8">
    <source>
        <dbReference type="Proteomes" id="UP000549113"/>
    </source>
</evidence>
<dbReference type="EMBL" id="JACIFH010000001">
    <property type="protein sequence ID" value="MBB4139816.1"/>
    <property type="molecule type" value="Genomic_DNA"/>
</dbReference>
<dbReference type="GO" id="GO:0016020">
    <property type="term" value="C:membrane"/>
    <property type="evidence" value="ECO:0007669"/>
    <property type="project" value="UniProtKB-SubCell"/>
</dbReference>
<proteinExistence type="predicted"/>
<evidence type="ECO:0000256" key="6">
    <source>
        <dbReference type="SAM" id="Phobius"/>
    </source>
</evidence>
<evidence type="ECO:0000256" key="5">
    <source>
        <dbReference type="SAM" id="MobiDB-lite"/>
    </source>
</evidence>
<keyword evidence="8" id="KW-1185">Reference proteome</keyword>
<comment type="caution">
    <text evidence="7">The sequence shown here is derived from an EMBL/GenBank/DDBJ whole genome shotgun (WGS) entry which is preliminary data.</text>
</comment>
<name>A0AA40VLX5_9MICO</name>
<feature type="transmembrane region" description="Helical" evidence="6">
    <location>
        <begin position="248"/>
        <end position="268"/>
    </location>
</feature>
<dbReference type="Gene3D" id="1.20.1530.20">
    <property type="match status" value="1"/>
</dbReference>
<feature type="transmembrane region" description="Helical" evidence="6">
    <location>
        <begin position="48"/>
        <end position="70"/>
    </location>
</feature>
<evidence type="ECO:0000313" key="7">
    <source>
        <dbReference type="EMBL" id="MBB4139816.1"/>
    </source>
</evidence>
<reference evidence="7 8" key="1">
    <citation type="submission" date="2020-08" db="EMBL/GenBank/DDBJ databases">
        <title>Sequencing the genomes of 1000 actinobacteria strains.</title>
        <authorList>
            <person name="Klenk H.-P."/>
        </authorList>
    </citation>
    <scope>NUCLEOTIDE SEQUENCE [LARGE SCALE GENOMIC DNA]</scope>
    <source>
        <strain evidence="7 8">DSM 19600</strain>
    </source>
</reference>
<evidence type="ECO:0000256" key="3">
    <source>
        <dbReference type="ARBA" id="ARBA00022989"/>
    </source>
</evidence>
<dbReference type="Pfam" id="PF01758">
    <property type="entry name" value="SBF"/>
    <property type="match status" value="1"/>
</dbReference>
<keyword evidence="4 6" id="KW-0472">Membrane</keyword>
<feature type="transmembrane region" description="Helical" evidence="6">
    <location>
        <begin position="6"/>
        <end position="27"/>
    </location>
</feature>
<dbReference type="InterPro" id="IPR002657">
    <property type="entry name" value="BilAc:Na_symport/Acr3"/>
</dbReference>
<feature type="transmembrane region" description="Helical" evidence="6">
    <location>
        <begin position="181"/>
        <end position="199"/>
    </location>
</feature>
<keyword evidence="3 6" id="KW-1133">Transmembrane helix</keyword>
<feature type="compositionally biased region" description="Low complexity" evidence="5">
    <location>
        <begin position="315"/>
        <end position="367"/>
    </location>
</feature>
<gene>
    <name evidence="7" type="ORF">BKA10_001610</name>
</gene>
<keyword evidence="2 6" id="KW-0812">Transmembrane</keyword>
<evidence type="ECO:0000256" key="4">
    <source>
        <dbReference type="ARBA" id="ARBA00023136"/>
    </source>
</evidence>
<evidence type="ECO:0000256" key="2">
    <source>
        <dbReference type="ARBA" id="ARBA00022692"/>
    </source>
</evidence>
<organism evidence="7 8">
    <name type="scientific">Microbacterium invictum</name>
    <dbReference type="NCBI Taxonomy" id="515415"/>
    <lineage>
        <taxon>Bacteria</taxon>
        <taxon>Bacillati</taxon>
        <taxon>Actinomycetota</taxon>
        <taxon>Actinomycetes</taxon>
        <taxon>Micrococcales</taxon>
        <taxon>Microbacteriaceae</taxon>
        <taxon>Microbacterium</taxon>
    </lineage>
</organism>
<dbReference type="InterPro" id="IPR038770">
    <property type="entry name" value="Na+/solute_symporter_sf"/>
</dbReference>
<feature type="region of interest" description="Disordered" evidence="5">
    <location>
        <begin position="299"/>
        <end position="382"/>
    </location>
</feature>
<evidence type="ECO:0000256" key="1">
    <source>
        <dbReference type="ARBA" id="ARBA00004141"/>
    </source>
</evidence>
<sequence length="382" mass="38812">MNPDDVVLNFTPGTLMILNVVLGLIMLGIALDTTPEDFKVVARKPKPFVIAILAQLVVLPAVTFGLTLILPIPPSMALGMILVACCPPGNISQVLTHRSGGNVALSVSMTAVGNLIYIFTLPLSLAFWGSLHPTARTLLETVELNPWQMLLEIFLIIGLPFLAGLALRAKFPAFAAKVQPFVKWFSLIALLGFIVGALVGNWTYFVAFLGIIIVVVTIHDAVALAIGYGTAVAGGLGTRERKAVTFEVGIRNAGLGLGIVFAFFGGLGGMAIVAGWWGIWDIVAGLILATLWGRHTKKRTGSATGDASRHARAVGAGATGTDAGAPASGASAAAGAPASGDSAATGAPASGDSAAAGAPASGDSAATRDSAPPAADDLGGEA</sequence>
<dbReference type="AlphaFoldDB" id="A0AA40VLX5"/>
<feature type="transmembrane region" description="Helical" evidence="6">
    <location>
        <begin position="103"/>
        <end position="129"/>
    </location>
</feature>
<dbReference type="PANTHER" id="PTHR10361:SF28">
    <property type="entry name" value="P3 PROTEIN-RELATED"/>
    <property type="match status" value="1"/>
</dbReference>
<dbReference type="InterPro" id="IPR004710">
    <property type="entry name" value="Bilac:Na_transpt"/>
</dbReference>
<dbReference type="PANTHER" id="PTHR10361">
    <property type="entry name" value="SODIUM-BILE ACID COTRANSPORTER"/>
    <property type="match status" value="1"/>
</dbReference>
<comment type="subcellular location">
    <subcellularLocation>
        <location evidence="1">Membrane</location>
        <topology evidence="1">Multi-pass membrane protein</topology>
    </subcellularLocation>
</comment>
<accession>A0AA40VLX5</accession>